<dbReference type="Pfam" id="PF13489">
    <property type="entry name" value="Methyltransf_23"/>
    <property type="match status" value="1"/>
</dbReference>
<keyword evidence="1" id="KW-0808">Transferase</keyword>
<proteinExistence type="predicted"/>
<evidence type="ECO:0000313" key="1">
    <source>
        <dbReference type="EMBL" id="TYR49571.1"/>
    </source>
</evidence>
<sequence length="327" mass="36731">MKPGGRTSPMPRTADMSVAGKLRGEGHEHLARIVDQVTDVWPQHADFLALRFEGESAGQLRFAEEAAGQVWRLIEHEAEEAVTSYRRLCYELLREEHYFRRHGRYRYATVREVQDSGIFQEPRVTHYQRGLLLTQVLWQNHTRVAETFVREFLEQRGSRERLLEVGPGHGMFLAMAGARLSGEVAGWDISDAMLRYTRQNLAALGVRDATLARHDIREGPLDGTFDLVVASELLEHVEDPGAVLRSLRGLLSEDGRIFLNVPVNSPAPDHIYLWHSPEEFFAFVTENGVTPLSTHTYPLTGSTEERAREGGFTISCVVVGRSAADAG</sequence>
<comment type="caution">
    <text evidence="1">The sequence shown here is derived from an EMBL/GenBank/DDBJ whole genome shotgun (WGS) entry which is preliminary data.</text>
</comment>
<reference evidence="1 2" key="1">
    <citation type="submission" date="2019-08" db="EMBL/GenBank/DDBJ databases">
        <title>Draft genome for granaticin producer strain Streptomyces parvus C05.</title>
        <authorList>
            <person name="Gonzalez-Pimentel J.L."/>
        </authorList>
    </citation>
    <scope>NUCLEOTIDE SEQUENCE [LARGE SCALE GENOMIC DNA]</scope>
    <source>
        <strain evidence="1 2">C05</strain>
    </source>
</reference>
<dbReference type="GO" id="GO:0032259">
    <property type="term" value="P:methylation"/>
    <property type="evidence" value="ECO:0007669"/>
    <property type="project" value="UniProtKB-KW"/>
</dbReference>
<dbReference type="GO" id="GO:0017000">
    <property type="term" value="P:antibiotic biosynthetic process"/>
    <property type="evidence" value="ECO:0007669"/>
    <property type="project" value="UniProtKB-ARBA"/>
</dbReference>
<dbReference type="PANTHER" id="PTHR43861:SF1">
    <property type="entry name" value="TRANS-ACONITATE 2-METHYLTRANSFERASE"/>
    <property type="match status" value="1"/>
</dbReference>
<dbReference type="Gene3D" id="3.40.50.150">
    <property type="entry name" value="Vaccinia Virus protein VP39"/>
    <property type="match status" value="1"/>
</dbReference>
<gene>
    <name evidence="1" type="ORF">FY004_33290</name>
</gene>
<dbReference type="PANTHER" id="PTHR43861">
    <property type="entry name" value="TRANS-ACONITATE 2-METHYLTRANSFERASE-RELATED"/>
    <property type="match status" value="1"/>
</dbReference>
<keyword evidence="1" id="KW-0489">Methyltransferase</keyword>
<dbReference type="EMBL" id="VSZQ01000276">
    <property type="protein sequence ID" value="TYR49571.1"/>
    <property type="molecule type" value="Genomic_DNA"/>
</dbReference>
<dbReference type="SUPFAM" id="SSF53335">
    <property type="entry name" value="S-adenosyl-L-methionine-dependent methyltransferases"/>
    <property type="match status" value="1"/>
</dbReference>
<keyword evidence="2" id="KW-1185">Reference proteome</keyword>
<dbReference type="AlphaFoldDB" id="A0A5D4I8Q9"/>
<dbReference type="InterPro" id="IPR029063">
    <property type="entry name" value="SAM-dependent_MTases_sf"/>
</dbReference>
<dbReference type="Proteomes" id="UP000323242">
    <property type="component" value="Unassembled WGS sequence"/>
</dbReference>
<dbReference type="GO" id="GO:0008168">
    <property type="term" value="F:methyltransferase activity"/>
    <property type="evidence" value="ECO:0007669"/>
    <property type="project" value="UniProtKB-KW"/>
</dbReference>
<dbReference type="CDD" id="cd02440">
    <property type="entry name" value="AdoMet_MTases"/>
    <property type="match status" value="1"/>
</dbReference>
<organism evidence="1 2">
    <name type="scientific">Streptomyces parvus</name>
    <dbReference type="NCBI Taxonomy" id="66428"/>
    <lineage>
        <taxon>Bacteria</taxon>
        <taxon>Bacillati</taxon>
        <taxon>Actinomycetota</taxon>
        <taxon>Actinomycetes</taxon>
        <taxon>Kitasatosporales</taxon>
        <taxon>Streptomycetaceae</taxon>
        <taxon>Streptomyces</taxon>
    </lineage>
</organism>
<protein>
    <submittedName>
        <fullName evidence="1">Class I SAM-dependent methyltransferase</fullName>
    </submittedName>
</protein>
<name>A0A5D4I8Q9_9ACTN</name>
<evidence type="ECO:0000313" key="2">
    <source>
        <dbReference type="Proteomes" id="UP000323242"/>
    </source>
</evidence>
<accession>A0A5D4I8Q9</accession>